<feature type="transmembrane region" description="Helical" evidence="1">
    <location>
        <begin position="41"/>
        <end position="59"/>
    </location>
</feature>
<organism evidence="2 3">
    <name type="scientific">Pseudaestuariivita atlantica</name>
    <dbReference type="NCBI Taxonomy" id="1317121"/>
    <lineage>
        <taxon>Bacteria</taxon>
        <taxon>Pseudomonadati</taxon>
        <taxon>Pseudomonadota</taxon>
        <taxon>Alphaproteobacteria</taxon>
        <taxon>Rhodobacterales</taxon>
        <taxon>Paracoccaceae</taxon>
        <taxon>Pseudaestuariivita</taxon>
    </lineage>
</organism>
<dbReference type="RefSeq" id="WP_050531664.1">
    <property type="nucleotide sequence ID" value="NZ_AQQZ01000006.1"/>
</dbReference>
<dbReference type="AlphaFoldDB" id="A0A0L1JN39"/>
<name>A0A0L1JN39_9RHOB</name>
<accession>A0A0L1JN39</accession>
<evidence type="ECO:0000313" key="2">
    <source>
        <dbReference type="EMBL" id="KNG93169.1"/>
    </source>
</evidence>
<dbReference type="OrthoDB" id="8239048at2"/>
<gene>
    <name evidence="2" type="ORF">ATO11_14525</name>
</gene>
<comment type="caution">
    <text evidence="2">The sequence shown here is derived from an EMBL/GenBank/DDBJ whole genome shotgun (WGS) entry which is preliminary data.</text>
</comment>
<dbReference type="Proteomes" id="UP000036938">
    <property type="component" value="Unassembled WGS sequence"/>
</dbReference>
<keyword evidence="1" id="KW-1133">Transmembrane helix</keyword>
<dbReference type="STRING" id="1317121.ATO11_14525"/>
<proteinExistence type="predicted"/>
<evidence type="ECO:0000313" key="3">
    <source>
        <dbReference type="Proteomes" id="UP000036938"/>
    </source>
</evidence>
<keyword evidence="1" id="KW-0472">Membrane</keyword>
<sequence length="94" mass="10237">MTDPKRLRDLTASPLGFALHWGLPIVAMLAVTGVLHPVKTWASVAALAWMGGACLRNAHRCGRRHCFWTGPFFLVMTLPVLAYGYGAVPFDIDG</sequence>
<keyword evidence="1" id="KW-0812">Transmembrane</keyword>
<feature type="transmembrane region" description="Helical" evidence="1">
    <location>
        <begin position="12"/>
        <end position="35"/>
    </location>
</feature>
<evidence type="ECO:0000256" key="1">
    <source>
        <dbReference type="SAM" id="Phobius"/>
    </source>
</evidence>
<dbReference type="EMBL" id="AQQZ01000006">
    <property type="protein sequence ID" value="KNG93169.1"/>
    <property type="molecule type" value="Genomic_DNA"/>
</dbReference>
<reference evidence="2 3" key="1">
    <citation type="journal article" date="2015" name="Int. J. Syst. Evol. Microbiol.">
        <title>Aestuariivita atlantica sp. nov., isolated from deep sea sediment of the Atlantic Ocean.</title>
        <authorList>
            <person name="Li G."/>
            <person name="Lai Q."/>
            <person name="Du Y."/>
            <person name="Liu X."/>
            <person name="Sun F."/>
            <person name="Shao Z."/>
        </authorList>
    </citation>
    <scope>NUCLEOTIDE SEQUENCE [LARGE SCALE GENOMIC DNA]</scope>
    <source>
        <strain evidence="2 3">22II-S11-z3</strain>
    </source>
</reference>
<feature type="transmembrane region" description="Helical" evidence="1">
    <location>
        <begin position="66"/>
        <end position="85"/>
    </location>
</feature>
<protein>
    <submittedName>
        <fullName evidence="2">Uncharacterized protein</fullName>
    </submittedName>
</protein>
<keyword evidence="3" id="KW-1185">Reference proteome</keyword>